<dbReference type="PANTHER" id="PTHR39339">
    <property type="entry name" value="SLR1444 PROTEIN"/>
    <property type="match status" value="1"/>
</dbReference>
<dbReference type="Gene3D" id="1.40.20.10">
    <property type="entry name" value="CHAD domain"/>
    <property type="match status" value="1"/>
</dbReference>
<dbReference type="Pfam" id="PF05235">
    <property type="entry name" value="CHAD"/>
    <property type="match status" value="1"/>
</dbReference>
<protein>
    <submittedName>
        <fullName evidence="3">CHAD domain protein</fullName>
    </submittedName>
</protein>
<dbReference type="InterPro" id="IPR007899">
    <property type="entry name" value="CHAD_dom"/>
</dbReference>
<evidence type="ECO:0000256" key="1">
    <source>
        <dbReference type="SAM" id="MobiDB-lite"/>
    </source>
</evidence>
<proteinExistence type="predicted"/>
<feature type="region of interest" description="Disordered" evidence="1">
    <location>
        <begin position="245"/>
        <end position="266"/>
    </location>
</feature>
<dbReference type="PROSITE" id="PS51708">
    <property type="entry name" value="CHAD"/>
    <property type="match status" value="1"/>
</dbReference>
<feature type="domain" description="CHAD" evidence="2">
    <location>
        <begin position="1"/>
        <end position="252"/>
    </location>
</feature>
<dbReference type="PANTHER" id="PTHR39339:SF1">
    <property type="entry name" value="CHAD DOMAIN-CONTAINING PROTEIN"/>
    <property type="match status" value="1"/>
</dbReference>
<dbReference type="SMART" id="SM00880">
    <property type="entry name" value="CHAD"/>
    <property type="match status" value="1"/>
</dbReference>
<sequence length="266" mass="28681">MTVIKSQLHPRSEEFKTNAIAMQKLVAELRDELGWLGGVLGAARDAEVVRDLIAGLVAVEPVGLVRGPVARRLDEDRADAHLAAMVDVVHALDSERYAALLDALDGVTAAPPFSALASEPAVKVLPPRVRHDWGRLEKALAAASSAPTGQPRDQALHEARKAAKRARYSAEVLVPAVGRAAARSARAAQELQTLLGDHHDTVTVREVLDRVAIDAARAGEDTFTYGRLHGIAQARAERLVTQLPAASERAGSGRHRRWMRRSAQRA</sequence>
<dbReference type="AlphaFoldDB" id="A0A1J5RH96"/>
<comment type="caution">
    <text evidence="3">The sequence shown here is derived from an EMBL/GenBank/DDBJ whole genome shotgun (WGS) entry which is preliminary data.</text>
</comment>
<organism evidence="3">
    <name type="scientific">mine drainage metagenome</name>
    <dbReference type="NCBI Taxonomy" id="410659"/>
    <lineage>
        <taxon>unclassified sequences</taxon>
        <taxon>metagenomes</taxon>
        <taxon>ecological metagenomes</taxon>
    </lineage>
</organism>
<dbReference type="EMBL" id="MLJW01000420">
    <property type="protein sequence ID" value="OIQ87493.1"/>
    <property type="molecule type" value="Genomic_DNA"/>
</dbReference>
<evidence type="ECO:0000313" key="3">
    <source>
        <dbReference type="EMBL" id="OIQ87493.1"/>
    </source>
</evidence>
<gene>
    <name evidence="3" type="ORF">GALL_306600</name>
</gene>
<accession>A0A1J5RH96</accession>
<dbReference type="InterPro" id="IPR038186">
    <property type="entry name" value="CHAD_dom_sf"/>
</dbReference>
<evidence type="ECO:0000259" key="2">
    <source>
        <dbReference type="PROSITE" id="PS51708"/>
    </source>
</evidence>
<reference evidence="3" key="1">
    <citation type="submission" date="2016-10" db="EMBL/GenBank/DDBJ databases">
        <title>Sequence of Gallionella enrichment culture.</title>
        <authorList>
            <person name="Poehlein A."/>
            <person name="Muehling M."/>
            <person name="Daniel R."/>
        </authorList>
    </citation>
    <scope>NUCLEOTIDE SEQUENCE</scope>
</reference>
<feature type="compositionally biased region" description="Basic residues" evidence="1">
    <location>
        <begin position="252"/>
        <end position="266"/>
    </location>
</feature>
<name>A0A1J5RH96_9ZZZZ</name>